<dbReference type="Pfam" id="PF11495">
    <property type="entry name" value="Regulator_TrmB"/>
    <property type="match status" value="1"/>
</dbReference>
<dbReference type="Pfam" id="PF01978">
    <property type="entry name" value="TrmB"/>
    <property type="match status" value="1"/>
</dbReference>
<protein>
    <submittedName>
        <fullName evidence="4">TrmB family transcriptional regulator</fullName>
    </submittedName>
</protein>
<organism evidence="4 5">
    <name type="scientific">Halonotius terrestris</name>
    <dbReference type="NCBI Taxonomy" id="2487750"/>
    <lineage>
        <taxon>Archaea</taxon>
        <taxon>Methanobacteriati</taxon>
        <taxon>Methanobacteriota</taxon>
        <taxon>Stenosarchaea group</taxon>
        <taxon>Halobacteria</taxon>
        <taxon>Halobacteriales</taxon>
        <taxon>Haloferacaceae</taxon>
        <taxon>Halonotius</taxon>
    </lineage>
</organism>
<dbReference type="Proteomes" id="UP000705823">
    <property type="component" value="Unassembled WGS sequence"/>
</dbReference>
<feature type="domain" description="Transcription regulator TrmB C-terminal" evidence="3">
    <location>
        <begin position="112"/>
        <end position="350"/>
    </location>
</feature>
<sequence length="359" mass="40368">MDSETFVTVLEDAGLSPYEAKVYVTLLDLGTASATEIADESDVPGPRIYDILRSLADRGYVETYKQDTLQARAHDPTDVMENLQERANKFEAAAAEVETRWEQPELKSNKASIVKRFQTVVDRAEEFIRDSENQVHLSATLEDIDQLEDALREAHDRGVAIQISLHTQADEDPPQADRFNGICKEARHRRLPAPFVALIDRQKACFSHHPDSIDQYGMLVNDQTHSYVFHWYFMTCLWDHCETIYTERKSTPPIEYVDIRRLVGDITPFVEDGVTFIVSVEGHNVQTGEPQAFTGRVTDTEYATGIDGAEAPYRVAGQATLYVETDDEQLSVGGWGAVIEDVEATQIIVEDADHSVELN</sequence>
<gene>
    <name evidence="4" type="ORF">EGH24_12390</name>
</gene>
<dbReference type="InterPro" id="IPR002831">
    <property type="entry name" value="Tscrpt_reg_TrmB_N"/>
</dbReference>
<dbReference type="CDD" id="cd09124">
    <property type="entry name" value="PLDc_like_TrmB_middle"/>
    <property type="match status" value="1"/>
</dbReference>
<reference evidence="4" key="1">
    <citation type="submission" date="2019-02" db="EMBL/GenBank/DDBJ databases">
        <title>Halonotius sp. a new haloarchaeum isolated from saline soil.</title>
        <authorList>
            <person name="Duran-Viseras A."/>
            <person name="Sanchez-Porro C."/>
            <person name="Ventosa A."/>
        </authorList>
    </citation>
    <scope>NUCLEOTIDE SEQUENCE</scope>
    <source>
        <strain evidence="4">F15B</strain>
    </source>
</reference>
<dbReference type="InterPro" id="IPR036388">
    <property type="entry name" value="WH-like_DNA-bd_sf"/>
</dbReference>
<comment type="similarity">
    <text evidence="1">Belongs to the transcriptional regulator TrmB family.</text>
</comment>
<evidence type="ECO:0000313" key="4">
    <source>
        <dbReference type="EMBL" id="TQQ79183.1"/>
    </source>
</evidence>
<dbReference type="AlphaFoldDB" id="A0A8J8TBW3"/>
<name>A0A8J8TBW3_9EURY</name>
<dbReference type="SUPFAM" id="SSF46785">
    <property type="entry name" value="Winged helix' DNA-binding domain"/>
    <property type="match status" value="1"/>
</dbReference>
<dbReference type="PANTHER" id="PTHR34293">
    <property type="entry name" value="HTH-TYPE TRANSCRIPTIONAL REGULATOR TRMBL2"/>
    <property type="match status" value="1"/>
</dbReference>
<dbReference type="Gene3D" id="2.30.30.690">
    <property type="match status" value="1"/>
</dbReference>
<dbReference type="InterPro" id="IPR051797">
    <property type="entry name" value="TrmB-like"/>
</dbReference>
<comment type="caution">
    <text evidence="4">The sequence shown here is derived from an EMBL/GenBank/DDBJ whole genome shotgun (WGS) entry which is preliminary data.</text>
</comment>
<keyword evidence="5" id="KW-1185">Reference proteome</keyword>
<evidence type="ECO:0000259" key="2">
    <source>
        <dbReference type="Pfam" id="PF01978"/>
    </source>
</evidence>
<evidence type="ECO:0000256" key="1">
    <source>
        <dbReference type="ARBA" id="ARBA00007287"/>
    </source>
</evidence>
<dbReference type="SUPFAM" id="SSF159071">
    <property type="entry name" value="TrmB C-terminal domain-like"/>
    <property type="match status" value="1"/>
</dbReference>
<accession>A0A8J8TBW3</accession>
<dbReference type="RefSeq" id="WP_142980452.1">
    <property type="nucleotide sequence ID" value="NZ_RKLU01000006.1"/>
</dbReference>
<proteinExistence type="inferred from homology"/>
<evidence type="ECO:0000259" key="3">
    <source>
        <dbReference type="Pfam" id="PF11495"/>
    </source>
</evidence>
<feature type="domain" description="Transcription regulator TrmB N-terminal" evidence="2">
    <location>
        <begin position="10"/>
        <end position="76"/>
    </location>
</feature>
<dbReference type="EMBL" id="RKLU01000006">
    <property type="protein sequence ID" value="TQQ79183.1"/>
    <property type="molecule type" value="Genomic_DNA"/>
</dbReference>
<dbReference type="InterPro" id="IPR021586">
    <property type="entry name" value="Tscrpt_reg_TrmB_C"/>
</dbReference>
<evidence type="ECO:0000313" key="5">
    <source>
        <dbReference type="Proteomes" id="UP000705823"/>
    </source>
</evidence>
<dbReference type="OrthoDB" id="96194at2157"/>
<dbReference type="Gene3D" id="1.10.10.10">
    <property type="entry name" value="Winged helix-like DNA-binding domain superfamily/Winged helix DNA-binding domain"/>
    <property type="match status" value="1"/>
</dbReference>
<dbReference type="InterPro" id="IPR036390">
    <property type="entry name" value="WH_DNA-bd_sf"/>
</dbReference>
<dbReference type="PANTHER" id="PTHR34293:SF1">
    <property type="entry name" value="HTH-TYPE TRANSCRIPTIONAL REGULATOR TRMBL2"/>
    <property type="match status" value="1"/>
</dbReference>